<gene>
    <name evidence="2" type="ORF">SAMN04489812_5806</name>
</gene>
<dbReference type="RefSeq" id="WP_157683821.1">
    <property type="nucleotide sequence ID" value="NZ_LT629772.1"/>
</dbReference>
<proteinExistence type="predicted"/>
<reference evidence="2 3" key="1">
    <citation type="submission" date="2016-10" db="EMBL/GenBank/DDBJ databases">
        <authorList>
            <person name="de Groot N.N."/>
        </authorList>
    </citation>
    <scope>NUCLEOTIDE SEQUENCE [LARGE SCALE GENOMIC DNA]</scope>
    <source>
        <strain evidence="2 3">DSM 21800</strain>
    </source>
</reference>
<dbReference type="SUPFAM" id="SSF81606">
    <property type="entry name" value="PP2C-like"/>
    <property type="match status" value="1"/>
</dbReference>
<protein>
    <submittedName>
        <fullName evidence="2">Serine/threonine protein phosphatase PrpC</fullName>
    </submittedName>
</protein>
<dbReference type="OrthoDB" id="9801841at2"/>
<dbReference type="Gene3D" id="3.60.40.10">
    <property type="entry name" value="PPM-type phosphatase domain"/>
    <property type="match status" value="1"/>
</dbReference>
<accession>A0A1H2ABB4</accession>
<dbReference type="CDD" id="cd00143">
    <property type="entry name" value="PP2Cc"/>
    <property type="match status" value="1"/>
</dbReference>
<feature type="domain" description="PPM-type phosphatase" evidence="1">
    <location>
        <begin position="5"/>
        <end position="234"/>
    </location>
</feature>
<dbReference type="Pfam" id="PF13672">
    <property type="entry name" value="PP2C_2"/>
    <property type="match status" value="1"/>
</dbReference>
<dbReference type="SMART" id="SM00331">
    <property type="entry name" value="PP2C_SIG"/>
    <property type="match status" value="1"/>
</dbReference>
<dbReference type="SMART" id="SM00332">
    <property type="entry name" value="PP2Cc"/>
    <property type="match status" value="1"/>
</dbReference>
<dbReference type="EMBL" id="LT629772">
    <property type="protein sequence ID" value="SDT43177.1"/>
    <property type="molecule type" value="Genomic_DNA"/>
</dbReference>
<evidence type="ECO:0000313" key="2">
    <source>
        <dbReference type="EMBL" id="SDT43177.1"/>
    </source>
</evidence>
<organism evidence="2 3">
    <name type="scientific">Microlunatus soli</name>
    <dbReference type="NCBI Taxonomy" id="630515"/>
    <lineage>
        <taxon>Bacteria</taxon>
        <taxon>Bacillati</taxon>
        <taxon>Actinomycetota</taxon>
        <taxon>Actinomycetes</taxon>
        <taxon>Propionibacteriales</taxon>
        <taxon>Propionibacteriaceae</taxon>
        <taxon>Microlunatus</taxon>
    </lineage>
</organism>
<keyword evidence="3" id="KW-1185">Reference proteome</keyword>
<name>A0A1H2ABB4_9ACTN</name>
<sequence length="292" mass="30705">MLRFRCAAASHVGLVRTNNEDSGYAGAYLLLVADGVGGAAAGEVASASTTYVTSSVSMISDDDPLAVLAQAVEFAHHHVRDGVEADPQRDGMSTTLTAVLGNGERFGLVHVGDSRGYLWRDGALTPITRDHSLMQMLLDSGELRPEDAEDFPYRSVIARSINQIEDPEPDLVLLDLRCGDRILLASDGLTDIVPDDLLGPTVAMPDLDAAVDELVSLALAAGGRDNVTCILGEVVEGDLIHPRGRMIGAAADPHNLIDPAAVRIDRVGGRRTAKLQAVSTGADPWGHTGATA</sequence>
<dbReference type="InterPro" id="IPR001932">
    <property type="entry name" value="PPM-type_phosphatase-like_dom"/>
</dbReference>
<evidence type="ECO:0000313" key="3">
    <source>
        <dbReference type="Proteomes" id="UP000199103"/>
    </source>
</evidence>
<dbReference type="AlphaFoldDB" id="A0A1H2ABB4"/>
<evidence type="ECO:0000259" key="1">
    <source>
        <dbReference type="PROSITE" id="PS51746"/>
    </source>
</evidence>
<dbReference type="Proteomes" id="UP000199103">
    <property type="component" value="Chromosome I"/>
</dbReference>
<dbReference type="STRING" id="630515.SAMN04489812_5806"/>
<dbReference type="InterPro" id="IPR036457">
    <property type="entry name" value="PPM-type-like_dom_sf"/>
</dbReference>
<dbReference type="PROSITE" id="PS51746">
    <property type="entry name" value="PPM_2"/>
    <property type="match status" value="1"/>
</dbReference>